<dbReference type="InterPro" id="IPR036107">
    <property type="entry name" value="CsrA_sf"/>
</dbReference>
<dbReference type="GO" id="GO:1902208">
    <property type="term" value="P:regulation of bacterial-type flagellum assembly"/>
    <property type="evidence" value="ECO:0007669"/>
    <property type="project" value="UniProtKB-UniRule"/>
</dbReference>
<dbReference type="HAMAP" id="MF_00167">
    <property type="entry name" value="CsrA"/>
    <property type="match status" value="1"/>
</dbReference>
<keyword evidence="7" id="KW-1185">Reference proteome</keyword>
<dbReference type="Proteomes" id="UP000199668">
    <property type="component" value="Unassembled WGS sequence"/>
</dbReference>
<comment type="subcellular location">
    <subcellularLocation>
        <location evidence="5">Cytoplasm</location>
    </subcellularLocation>
</comment>
<comment type="similarity">
    <text evidence="5">Belongs to the CsrA/RsmA family.</text>
</comment>
<proteinExistence type="inferred from homology"/>
<keyword evidence="2 5" id="KW-0678">Repressor</keyword>
<keyword evidence="4 5" id="KW-0694">RNA-binding</keyword>
<dbReference type="InterPro" id="IPR003751">
    <property type="entry name" value="CsrA"/>
</dbReference>
<organism evidence="6 7">
    <name type="scientific">Salibacterium qingdaonense</name>
    <dbReference type="NCBI Taxonomy" id="266892"/>
    <lineage>
        <taxon>Bacteria</taxon>
        <taxon>Bacillati</taxon>
        <taxon>Bacillota</taxon>
        <taxon>Bacilli</taxon>
        <taxon>Bacillales</taxon>
        <taxon>Bacillaceae</taxon>
    </lineage>
</organism>
<dbReference type="AlphaFoldDB" id="A0A1I4L0J7"/>
<dbReference type="OrthoDB" id="9809061at2"/>
<evidence type="ECO:0000256" key="3">
    <source>
        <dbReference type="ARBA" id="ARBA00022845"/>
    </source>
</evidence>
<dbReference type="PANTHER" id="PTHR34984">
    <property type="entry name" value="CARBON STORAGE REGULATOR"/>
    <property type="match status" value="1"/>
</dbReference>
<comment type="subunit">
    <text evidence="5">Homodimer; the beta-strands of each monomer intercalate to form a hydrophobic core, while the alpha-helices form wings that extend away from the core.</text>
</comment>
<comment type="function">
    <text evidence="5">A translational regulator that binds mRNA to regulate translation initiation and/or mRNA stability. Usually binds in the 5'-UTR at or near the Shine-Dalgarno sequence preventing ribosome-binding, thus repressing translation. Its main target seems to be the major flagellin gene, while its function is anatagonized by FliW.</text>
</comment>
<accession>A0A1I4L0J7</accession>
<dbReference type="GO" id="GO:0044781">
    <property type="term" value="P:bacterial-type flagellum organization"/>
    <property type="evidence" value="ECO:0007669"/>
    <property type="project" value="UniProtKB-KW"/>
</dbReference>
<dbReference type="Pfam" id="PF02599">
    <property type="entry name" value="CsrA"/>
    <property type="match status" value="1"/>
</dbReference>
<dbReference type="EMBL" id="FOTY01000006">
    <property type="protein sequence ID" value="SFL84353.1"/>
    <property type="molecule type" value="Genomic_DNA"/>
</dbReference>
<reference evidence="6 7" key="1">
    <citation type="submission" date="2016-10" db="EMBL/GenBank/DDBJ databases">
        <authorList>
            <person name="de Groot N.N."/>
        </authorList>
    </citation>
    <scope>NUCLEOTIDE SEQUENCE [LARGE SCALE GENOMIC DNA]</scope>
    <source>
        <strain evidence="6 7">CGMCC 1.6134</strain>
    </source>
</reference>
<dbReference type="STRING" id="266892.SAMN04488054_10686"/>
<dbReference type="RefSeq" id="WP_090926349.1">
    <property type="nucleotide sequence ID" value="NZ_FOTY01000006.1"/>
</dbReference>
<dbReference type="Gene3D" id="2.60.40.4380">
    <property type="entry name" value="Translational regulator CsrA"/>
    <property type="match status" value="1"/>
</dbReference>
<sequence>MLVLTRKPNESIQIGEDIEIKVIAVEGDQVKLGINAPGHVDIHRHEVYLSIQEENNEAAGYDNLSILEALSQQMKK</sequence>
<keyword evidence="3 5" id="KW-0810">Translation regulation</keyword>
<dbReference type="FunFam" id="2.60.40.4380:FF:000002">
    <property type="entry name" value="Translational regulator CsrA"/>
    <property type="match status" value="1"/>
</dbReference>
<evidence type="ECO:0000256" key="5">
    <source>
        <dbReference type="HAMAP-Rule" id="MF_00167"/>
    </source>
</evidence>
<evidence type="ECO:0000256" key="4">
    <source>
        <dbReference type="ARBA" id="ARBA00022884"/>
    </source>
</evidence>
<dbReference type="GO" id="GO:0045947">
    <property type="term" value="P:negative regulation of translational initiation"/>
    <property type="evidence" value="ECO:0007669"/>
    <property type="project" value="UniProtKB-UniRule"/>
</dbReference>
<dbReference type="GO" id="GO:0006402">
    <property type="term" value="P:mRNA catabolic process"/>
    <property type="evidence" value="ECO:0007669"/>
    <property type="project" value="InterPro"/>
</dbReference>
<evidence type="ECO:0000256" key="1">
    <source>
        <dbReference type="ARBA" id="ARBA00022490"/>
    </source>
</evidence>
<dbReference type="NCBIfam" id="TIGR00202">
    <property type="entry name" value="csrA"/>
    <property type="match status" value="1"/>
</dbReference>
<keyword evidence="5" id="KW-1005">Bacterial flagellum biogenesis</keyword>
<dbReference type="GO" id="GO:0005829">
    <property type="term" value="C:cytosol"/>
    <property type="evidence" value="ECO:0007669"/>
    <property type="project" value="TreeGrafter"/>
</dbReference>
<evidence type="ECO:0000256" key="2">
    <source>
        <dbReference type="ARBA" id="ARBA00022491"/>
    </source>
</evidence>
<gene>
    <name evidence="5" type="primary">csrA</name>
    <name evidence="6" type="ORF">SAMN04488054_10686</name>
</gene>
<protein>
    <recommendedName>
        <fullName evidence="5">Translational regulator CsrA</fullName>
    </recommendedName>
</protein>
<evidence type="ECO:0000313" key="6">
    <source>
        <dbReference type="EMBL" id="SFL84353.1"/>
    </source>
</evidence>
<dbReference type="NCBIfam" id="NF002469">
    <property type="entry name" value="PRK01712.1"/>
    <property type="match status" value="1"/>
</dbReference>
<dbReference type="PANTHER" id="PTHR34984:SF1">
    <property type="entry name" value="CARBON STORAGE REGULATOR"/>
    <property type="match status" value="1"/>
</dbReference>
<name>A0A1I4L0J7_9BACI</name>
<dbReference type="SUPFAM" id="SSF117130">
    <property type="entry name" value="CsrA-like"/>
    <property type="match status" value="1"/>
</dbReference>
<evidence type="ECO:0000313" key="7">
    <source>
        <dbReference type="Proteomes" id="UP000199668"/>
    </source>
</evidence>
<keyword evidence="1 5" id="KW-0963">Cytoplasm</keyword>
<dbReference type="GO" id="GO:0006109">
    <property type="term" value="P:regulation of carbohydrate metabolic process"/>
    <property type="evidence" value="ECO:0007669"/>
    <property type="project" value="InterPro"/>
</dbReference>
<dbReference type="GO" id="GO:0048027">
    <property type="term" value="F:mRNA 5'-UTR binding"/>
    <property type="evidence" value="ECO:0007669"/>
    <property type="project" value="UniProtKB-UniRule"/>
</dbReference>